<evidence type="ECO:0000259" key="2">
    <source>
        <dbReference type="Pfam" id="PF22974"/>
    </source>
</evidence>
<feature type="signal peptide" evidence="1">
    <location>
        <begin position="1"/>
        <end position="19"/>
    </location>
</feature>
<name>A0A3E2HPW2_SCYLI</name>
<evidence type="ECO:0000313" key="4">
    <source>
        <dbReference type="EMBL" id="RFU35386.1"/>
    </source>
</evidence>
<comment type="caution">
    <text evidence="4">The sequence shown here is derived from an EMBL/GenBank/DDBJ whole genome shotgun (WGS) entry which is preliminary data.</text>
</comment>
<feature type="domain" description="DUF7029" evidence="2">
    <location>
        <begin position="95"/>
        <end position="193"/>
    </location>
</feature>
<keyword evidence="5" id="KW-1185">Reference proteome</keyword>
<dbReference type="OrthoDB" id="160645at2759"/>
<sequence length="662" mass="68662">MLAKSLLASAAVFASLGNAATIPVRSVERTAPADSPAMIRRDDGTVLKPLPPSNNAATGLLIQKSATNVTLNTQEEFTWGNENVIGSMTYKVAEASRRVLYLSRFSDLVKSVNCPSSGPQIQFKDSNSVQEAQQAWGWLNSPSRSIVFVVDDDGCSGPDGRQPYIVSNIAYDTDSNSATMTAETGEWQDHIDDGVLRFTNAPANPTLDKRLSIDKGGSFDISKNFSGTILPPTQFDGVTVQVDCADCETTGGFDYDFSVSFSGGVSGQLTATNSLGVKFGLQVTADGSLTSAKTETLEIAQFPLSEFSIPHVGGITPEITVNGQISLENLSAKFTSLFGVGVVIPDGSTLSIGGDSSFSPSFSQIGPTIDGSVSVEVTLDPLTTFDISASFFTKSVSIGFGLKAPLIDAKIAASTDGAICSGTPGVSIDVGAGFELDVFGGIGAAKNEPNAKSLKAASVDVFSKCIPFDDNSGSSGTSTTGSASTITYATLCTDPDLGGQCIALNGTNSVCIDLTDFNDQIGSIQQEADTECSFFTDFGCAGNEPIKSATGTGVINPLGGDFHALSSASCVNSNKFATLCSDHDLGGQCVDLVGPENACLNLDNFNDQIGSIQQVQGVECSFWTDFGCQGNEPIISATGTGTINPEGNDINSFSSAQCSSGH</sequence>
<gene>
    <name evidence="4" type="ORF">B7463_g942</name>
</gene>
<dbReference type="AlphaFoldDB" id="A0A3E2HPW2"/>
<evidence type="ECO:0000256" key="1">
    <source>
        <dbReference type="SAM" id="SignalP"/>
    </source>
</evidence>
<evidence type="ECO:0000259" key="3">
    <source>
        <dbReference type="Pfam" id="PF23865"/>
    </source>
</evidence>
<reference evidence="4 5" key="1">
    <citation type="submission" date="2018-05" db="EMBL/GenBank/DDBJ databases">
        <title>Draft genome sequence of Scytalidium lignicola DSM 105466, a ubiquitous saprotrophic fungus.</title>
        <authorList>
            <person name="Buettner E."/>
            <person name="Gebauer A.M."/>
            <person name="Hofrichter M."/>
            <person name="Liers C."/>
            <person name="Kellner H."/>
        </authorList>
    </citation>
    <scope>NUCLEOTIDE SEQUENCE [LARGE SCALE GENOMIC DNA]</scope>
    <source>
        <strain evidence="4 5">DSM 105466</strain>
    </source>
</reference>
<feature type="non-terminal residue" evidence="4">
    <location>
        <position position="1"/>
    </location>
</feature>
<dbReference type="EMBL" id="NCSJ02000009">
    <property type="protein sequence ID" value="RFU35386.1"/>
    <property type="molecule type" value="Genomic_DNA"/>
</dbReference>
<dbReference type="InterPro" id="IPR054293">
    <property type="entry name" value="DUF7029"/>
</dbReference>
<dbReference type="Proteomes" id="UP000258309">
    <property type="component" value="Unassembled WGS sequence"/>
</dbReference>
<accession>A0A3E2HPW2</accession>
<feature type="non-terminal residue" evidence="4">
    <location>
        <position position="662"/>
    </location>
</feature>
<dbReference type="Gene3D" id="2.60.20.10">
    <property type="entry name" value="Crystallins"/>
    <property type="match status" value="1"/>
</dbReference>
<feature type="chain" id="PRO_5017710781" evidence="1">
    <location>
        <begin position="20"/>
        <end position="662"/>
    </location>
</feature>
<keyword evidence="1" id="KW-0732">Signal</keyword>
<dbReference type="InterPro" id="IPR055647">
    <property type="entry name" value="DUF7223"/>
</dbReference>
<dbReference type="Pfam" id="PF22974">
    <property type="entry name" value="DUF7029"/>
    <property type="match status" value="1"/>
</dbReference>
<dbReference type="Pfam" id="PF23865">
    <property type="entry name" value="DUF7223"/>
    <property type="match status" value="1"/>
</dbReference>
<proteinExistence type="predicted"/>
<organism evidence="4 5">
    <name type="scientific">Scytalidium lignicola</name>
    <name type="common">Hyphomycete</name>
    <dbReference type="NCBI Taxonomy" id="5539"/>
    <lineage>
        <taxon>Eukaryota</taxon>
        <taxon>Fungi</taxon>
        <taxon>Dikarya</taxon>
        <taxon>Ascomycota</taxon>
        <taxon>Pezizomycotina</taxon>
        <taxon>Leotiomycetes</taxon>
        <taxon>Leotiomycetes incertae sedis</taxon>
        <taxon>Scytalidium</taxon>
    </lineage>
</organism>
<protein>
    <submittedName>
        <fullName evidence="4">Uncharacterized protein</fullName>
    </submittedName>
</protein>
<feature type="domain" description="DUF7223" evidence="3">
    <location>
        <begin position="220"/>
        <end position="467"/>
    </location>
</feature>
<dbReference type="OMA" id="MWASSEM"/>
<evidence type="ECO:0000313" key="5">
    <source>
        <dbReference type="Proteomes" id="UP000258309"/>
    </source>
</evidence>